<name>A0A6J4SJ90_9ACTN</name>
<reference evidence="1" key="1">
    <citation type="submission" date="2020-02" db="EMBL/GenBank/DDBJ databases">
        <authorList>
            <person name="Meier V. D."/>
        </authorList>
    </citation>
    <scope>NUCLEOTIDE SEQUENCE</scope>
    <source>
        <strain evidence="1">AVDCRST_MAG25</strain>
    </source>
</reference>
<evidence type="ECO:0000313" key="1">
    <source>
        <dbReference type="EMBL" id="CAA9493190.1"/>
    </source>
</evidence>
<proteinExistence type="predicted"/>
<dbReference type="AlphaFoldDB" id="A0A6J4SJ90"/>
<protein>
    <submittedName>
        <fullName evidence="1">Uncharacterized protein</fullName>
    </submittedName>
</protein>
<gene>
    <name evidence="1" type="ORF">AVDCRST_MAG25-3476</name>
</gene>
<sequence length="169" mass="17719">MALLTGERAGRICTVSAGAVSVRATFSGPPGEPPPRPVLPDPCPNASYHALRRRRSGEELKLTCEVRATRSEDLAASVDDLLRALSAHAALVGAIFEVRVLRIADPLVPAAAAVGELARHLLASGLGVSFGPSPVPAPDGAVVCLGASGDERRIERILREHPAWQPVYP</sequence>
<organism evidence="1">
    <name type="scientific">uncultured Rubrobacteraceae bacterium</name>
    <dbReference type="NCBI Taxonomy" id="349277"/>
    <lineage>
        <taxon>Bacteria</taxon>
        <taxon>Bacillati</taxon>
        <taxon>Actinomycetota</taxon>
        <taxon>Rubrobacteria</taxon>
        <taxon>Rubrobacterales</taxon>
        <taxon>Rubrobacteraceae</taxon>
        <taxon>environmental samples</taxon>
    </lineage>
</organism>
<dbReference type="EMBL" id="CADCVI010000240">
    <property type="protein sequence ID" value="CAA9493190.1"/>
    <property type="molecule type" value="Genomic_DNA"/>
</dbReference>
<accession>A0A6J4SJ90</accession>